<reference evidence="6" key="1">
    <citation type="submission" date="2016-09" db="EMBL/GenBank/DDBJ databases">
        <authorList>
            <person name="Varghese N."/>
            <person name="Submissions S."/>
        </authorList>
    </citation>
    <scope>NUCLEOTIDE SEQUENCE [LARGE SCALE GENOMIC DNA]</scope>
    <source>
        <strain evidence="6">JS23</strain>
    </source>
</reference>
<accession>A0A1H2PQE9</accession>
<dbReference type="Proteomes" id="UP000243719">
    <property type="component" value="Unassembled WGS sequence"/>
</dbReference>
<evidence type="ECO:0000256" key="4">
    <source>
        <dbReference type="RuleBase" id="RU362029"/>
    </source>
</evidence>
<dbReference type="AlphaFoldDB" id="A0A1H2PQE9"/>
<evidence type="ECO:0000313" key="6">
    <source>
        <dbReference type="Proteomes" id="UP000243719"/>
    </source>
</evidence>
<protein>
    <recommendedName>
        <fullName evidence="4">Arsenate reductase</fullName>
        <ecNumber evidence="4">1.20.4.1</ecNumber>
    </recommendedName>
</protein>
<evidence type="ECO:0000256" key="1">
    <source>
        <dbReference type="ARBA" id="ARBA00007198"/>
    </source>
</evidence>
<comment type="catalytic activity">
    <reaction evidence="4">
        <text>[glutaredoxin]-dithiol + arsenate + glutathione + H(+) = glutathionyl-S-S-[glutaredoxin] + arsenite + H2O</text>
        <dbReference type="Rhea" id="RHEA:22016"/>
        <dbReference type="Rhea" id="RHEA-COMP:10729"/>
        <dbReference type="Rhea" id="RHEA-COMP:17668"/>
        <dbReference type="ChEBI" id="CHEBI:15377"/>
        <dbReference type="ChEBI" id="CHEBI:15378"/>
        <dbReference type="ChEBI" id="CHEBI:29242"/>
        <dbReference type="ChEBI" id="CHEBI:29950"/>
        <dbReference type="ChEBI" id="CHEBI:48597"/>
        <dbReference type="ChEBI" id="CHEBI:57925"/>
        <dbReference type="ChEBI" id="CHEBI:146199"/>
        <dbReference type="EC" id="1.20.4.1"/>
    </reaction>
</comment>
<dbReference type="EMBL" id="FNLO01000005">
    <property type="protein sequence ID" value="SDV48616.1"/>
    <property type="molecule type" value="Genomic_DNA"/>
</dbReference>
<dbReference type="PANTHER" id="PTHR30041:SF4">
    <property type="entry name" value="ARSENATE REDUCTASE"/>
    <property type="match status" value="1"/>
</dbReference>
<keyword evidence="2 4" id="KW-0560">Oxidoreductase</keyword>
<dbReference type="CDD" id="cd03034">
    <property type="entry name" value="ArsC_ArsC"/>
    <property type="match status" value="1"/>
</dbReference>
<dbReference type="InterPro" id="IPR036249">
    <property type="entry name" value="Thioredoxin-like_sf"/>
</dbReference>
<dbReference type="Pfam" id="PF03960">
    <property type="entry name" value="ArsC"/>
    <property type="match status" value="1"/>
</dbReference>
<dbReference type="InterPro" id="IPR006659">
    <property type="entry name" value="Arsenate_reductase"/>
</dbReference>
<sequence>MVTIYHNPACSKSREALDALQQRAQSSGEQVEVVEYLKTPLSADDLRALQQKLGVPAQEMLRPNEDAYKSLGLADANSDDRALLAIVATNPALLQRPIIVRGDKAVIGRPAERINELY</sequence>
<keyword evidence="6" id="KW-1185">Reference proteome</keyword>
<dbReference type="STRING" id="1770053.SAMN05216551_105234"/>
<dbReference type="GO" id="GO:0008794">
    <property type="term" value="F:arsenate reductase (glutaredoxin) activity"/>
    <property type="evidence" value="ECO:0007669"/>
    <property type="project" value="UniProtKB-UniRule"/>
</dbReference>
<evidence type="ECO:0000256" key="3">
    <source>
        <dbReference type="PROSITE-ProRule" id="PRU01282"/>
    </source>
</evidence>
<dbReference type="RefSeq" id="WP_091907840.1">
    <property type="nucleotide sequence ID" value="NZ_FNLO01000005.1"/>
</dbReference>
<proteinExistence type="inferred from homology"/>
<evidence type="ECO:0000313" key="5">
    <source>
        <dbReference type="EMBL" id="SDV48616.1"/>
    </source>
</evidence>
<dbReference type="EC" id="1.20.4.1" evidence="4"/>
<dbReference type="NCBIfam" id="TIGR00014">
    <property type="entry name" value="arsC"/>
    <property type="match status" value="1"/>
</dbReference>
<dbReference type="InterPro" id="IPR006660">
    <property type="entry name" value="Arsenate_reductase-like"/>
</dbReference>
<dbReference type="PROSITE" id="PS51353">
    <property type="entry name" value="ARSC"/>
    <property type="match status" value="1"/>
</dbReference>
<dbReference type="OrthoDB" id="9790554at2"/>
<comment type="similarity">
    <text evidence="1 3 4">Belongs to the ArsC family.</text>
</comment>
<evidence type="ECO:0000256" key="2">
    <source>
        <dbReference type="ARBA" id="ARBA00023002"/>
    </source>
</evidence>
<dbReference type="PANTHER" id="PTHR30041">
    <property type="entry name" value="ARSENATE REDUCTASE"/>
    <property type="match status" value="1"/>
</dbReference>
<organism evidence="5 6">
    <name type="scientific">Chitinasiproducens palmae</name>
    <dbReference type="NCBI Taxonomy" id="1770053"/>
    <lineage>
        <taxon>Bacteria</taxon>
        <taxon>Pseudomonadati</taxon>
        <taxon>Pseudomonadota</taxon>
        <taxon>Betaproteobacteria</taxon>
        <taxon>Burkholderiales</taxon>
        <taxon>Burkholderiaceae</taxon>
        <taxon>Chitinasiproducens</taxon>
    </lineage>
</organism>
<dbReference type="Gene3D" id="3.40.30.10">
    <property type="entry name" value="Glutaredoxin"/>
    <property type="match status" value="1"/>
</dbReference>
<gene>
    <name evidence="5" type="ORF">SAMN05216551_105234</name>
</gene>
<name>A0A1H2PQE9_9BURK</name>
<dbReference type="SUPFAM" id="SSF52833">
    <property type="entry name" value="Thioredoxin-like"/>
    <property type="match status" value="1"/>
</dbReference>